<evidence type="ECO:0000256" key="1">
    <source>
        <dbReference type="ARBA" id="ARBA00004123"/>
    </source>
</evidence>
<feature type="domain" description="HTH myb-type" evidence="9">
    <location>
        <begin position="75"/>
        <end position="129"/>
    </location>
</feature>
<keyword evidence="3" id="KW-0805">Transcription regulation</keyword>
<sequence length="295" mass="33225">MRRRHSSSDAQKAEKLRRGLWSPDEDEKLYNHITRFGVGCWSVVPKQAGIARSSNRTRLQRCGKSCRLRWINYLRPDLKRGNFTQLEEDLIVTLHRIVGNRWAQIAGQLPGRTDNEIKNYWNSNLKKKLKKMGIDPNTHKPLNDHHYHRQEEEKEKEKERHRSDTAPSKPPAFNPFPGLEFNPIGSVGMNWDFDPSFLVPGLEFCDYVVDDDNATPTPTSTTSLSASVSYAGGNGEITTPSNCSNSSTTAQKSAGGADEYYASFQSMMTSASALDEMLFDISAGEVELDLDGDFF</sequence>
<keyword evidence="4" id="KW-0238">DNA-binding</keyword>
<dbReference type="AlphaFoldDB" id="A0AAX6DUX8"/>
<dbReference type="PANTHER" id="PTHR47997:SF34">
    <property type="entry name" value="TRANSCRIPTION FACTOR MYB86-LIKE"/>
    <property type="match status" value="1"/>
</dbReference>
<dbReference type="PANTHER" id="PTHR47997">
    <property type="entry name" value="MYB DOMAIN PROTEIN 55"/>
    <property type="match status" value="1"/>
</dbReference>
<feature type="region of interest" description="Disordered" evidence="7">
    <location>
        <begin position="132"/>
        <end position="176"/>
    </location>
</feature>
<dbReference type="Gene3D" id="1.10.10.60">
    <property type="entry name" value="Homeodomain-like"/>
    <property type="match status" value="2"/>
</dbReference>
<evidence type="ECO:0000256" key="3">
    <source>
        <dbReference type="ARBA" id="ARBA00023015"/>
    </source>
</evidence>
<dbReference type="SMART" id="SM00717">
    <property type="entry name" value="SANT"/>
    <property type="match status" value="2"/>
</dbReference>
<gene>
    <name evidence="10" type="ORF">M6B38_225720</name>
</gene>
<organism evidence="10 11">
    <name type="scientific">Iris pallida</name>
    <name type="common">Sweet iris</name>
    <dbReference type="NCBI Taxonomy" id="29817"/>
    <lineage>
        <taxon>Eukaryota</taxon>
        <taxon>Viridiplantae</taxon>
        <taxon>Streptophyta</taxon>
        <taxon>Embryophyta</taxon>
        <taxon>Tracheophyta</taxon>
        <taxon>Spermatophyta</taxon>
        <taxon>Magnoliopsida</taxon>
        <taxon>Liliopsida</taxon>
        <taxon>Asparagales</taxon>
        <taxon>Iridaceae</taxon>
        <taxon>Iridoideae</taxon>
        <taxon>Irideae</taxon>
        <taxon>Iris</taxon>
    </lineage>
</organism>
<dbReference type="Proteomes" id="UP001140949">
    <property type="component" value="Unassembled WGS sequence"/>
</dbReference>
<evidence type="ECO:0000256" key="4">
    <source>
        <dbReference type="ARBA" id="ARBA00023125"/>
    </source>
</evidence>
<evidence type="ECO:0000313" key="11">
    <source>
        <dbReference type="Proteomes" id="UP001140949"/>
    </source>
</evidence>
<dbReference type="Pfam" id="PF00249">
    <property type="entry name" value="Myb_DNA-binding"/>
    <property type="match status" value="2"/>
</dbReference>
<keyword evidence="6" id="KW-0539">Nucleus</keyword>
<comment type="subcellular location">
    <subcellularLocation>
        <location evidence="1">Nucleus</location>
    </subcellularLocation>
</comment>
<reference evidence="10" key="1">
    <citation type="journal article" date="2023" name="GigaByte">
        <title>Genome assembly of the bearded iris, Iris pallida Lam.</title>
        <authorList>
            <person name="Bruccoleri R.E."/>
            <person name="Oakeley E.J."/>
            <person name="Faust A.M.E."/>
            <person name="Altorfer M."/>
            <person name="Dessus-Babus S."/>
            <person name="Burckhardt D."/>
            <person name="Oertli M."/>
            <person name="Naumann U."/>
            <person name="Petersen F."/>
            <person name="Wong J."/>
        </authorList>
    </citation>
    <scope>NUCLEOTIDE SEQUENCE</scope>
    <source>
        <strain evidence="10">GSM-AAB239-AS_SAM_17_03QT</strain>
    </source>
</reference>
<evidence type="ECO:0000259" key="9">
    <source>
        <dbReference type="PROSITE" id="PS51294"/>
    </source>
</evidence>
<evidence type="ECO:0000313" key="10">
    <source>
        <dbReference type="EMBL" id="KAJ6795637.1"/>
    </source>
</evidence>
<dbReference type="PROSITE" id="PS50090">
    <property type="entry name" value="MYB_LIKE"/>
    <property type="match status" value="2"/>
</dbReference>
<dbReference type="FunFam" id="1.10.10.60:FF:000158">
    <property type="entry name" value="MYB transcription factor"/>
    <property type="match status" value="1"/>
</dbReference>
<dbReference type="EMBL" id="JANAVB010041816">
    <property type="protein sequence ID" value="KAJ6795637.1"/>
    <property type="molecule type" value="Genomic_DNA"/>
</dbReference>
<evidence type="ECO:0000256" key="6">
    <source>
        <dbReference type="ARBA" id="ARBA00023242"/>
    </source>
</evidence>
<dbReference type="FunFam" id="1.10.10.60:FF:000394">
    <property type="entry name" value="MYB transcription factor"/>
    <property type="match status" value="1"/>
</dbReference>
<dbReference type="PROSITE" id="PS51294">
    <property type="entry name" value="HTH_MYB"/>
    <property type="match status" value="2"/>
</dbReference>
<keyword evidence="2" id="KW-0677">Repeat</keyword>
<feature type="domain" description="Myb-like" evidence="8">
    <location>
        <begin position="13"/>
        <end position="74"/>
    </location>
</feature>
<dbReference type="SUPFAM" id="SSF46689">
    <property type="entry name" value="Homeodomain-like"/>
    <property type="match status" value="1"/>
</dbReference>
<protein>
    <submittedName>
        <fullName evidence="10">Myb-related protein Hv33-like</fullName>
    </submittedName>
</protein>
<accession>A0AAX6DUX8</accession>
<proteinExistence type="predicted"/>
<dbReference type="InterPro" id="IPR001005">
    <property type="entry name" value="SANT/Myb"/>
</dbReference>
<keyword evidence="5" id="KW-0804">Transcription</keyword>
<evidence type="ECO:0000256" key="7">
    <source>
        <dbReference type="SAM" id="MobiDB-lite"/>
    </source>
</evidence>
<evidence type="ECO:0000256" key="5">
    <source>
        <dbReference type="ARBA" id="ARBA00023163"/>
    </source>
</evidence>
<dbReference type="GO" id="GO:0000976">
    <property type="term" value="F:transcription cis-regulatory region binding"/>
    <property type="evidence" value="ECO:0007669"/>
    <property type="project" value="UniProtKB-ARBA"/>
</dbReference>
<keyword evidence="11" id="KW-1185">Reference proteome</keyword>
<feature type="domain" description="HTH myb-type" evidence="9">
    <location>
        <begin position="13"/>
        <end position="74"/>
    </location>
</feature>
<dbReference type="GO" id="GO:0005634">
    <property type="term" value="C:nucleus"/>
    <property type="evidence" value="ECO:0007669"/>
    <property type="project" value="UniProtKB-SubCell"/>
</dbReference>
<evidence type="ECO:0000256" key="2">
    <source>
        <dbReference type="ARBA" id="ARBA00022737"/>
    </source>
</evidence>
<dbReference type="InterPro" id="IPR009057">
    <property type="entry name" value="Homeodomain-like_sf"/>
</dbReference>
<feature type="domain" description="Myb-like" evidence="8">
    <location>
        <begin position="75"/>
        <end position="125"/>
    </location>
</feature>
<dbReference type="InterPro" id="IPR017930">
    <property type="entry name" value="Myb_dom"/>
</dbReference>
<comment type="caution">
    <text evidence="10">The sequence shown here is derived from an EMBL/GenBank/DDBJ whole genome shotgun (WGS) entry which is preliminary data.</text>
</comment>
<feature type="compositionally biased region" description="Basic and acidic residues" evidence="7">
    <location>
        <begin position="137"/>
        <end position="164"/>
    </location>
</feature>
<dbReference type="CDD" id="cd00167">
    <property type="entry name" value="SANT"/>
    <property type="match status" value="2"/>
</dbReference>
<reference evidence="10" key="2">
    <citation type="submission" date="2023-04" db="EMBL/GenBank/DDBJ databases">
        <authorList>
            <person name="Bruccoleri R.E."/>
            <person name="Oakeley E.J."/>
            <person name="Faust A.-M."/>
            <person name="Dessus-Babus S."/>
            <person name="Altorfer M."/>
            <person name="Burckhardt D."/>
            <person name="Oertli M."/>
            <person name="Naumann U."/>
            <person name="Petersen F."/>
            <person name="Wong J."/>
        </authorList>
    </citation>
    <scope>NUCLEOTIDE SEQUENCE</scope>
    <source>
        <strain evidence="10">GSM-AAB239-AS_SAM_17_03QT</strain>
        <tissue evidence="10">Leaf</tissue>
    </source>
</reference>
<dbReference type="InterPro" id="IPR051953">
    <property type="entry name" value="Plant_SW-associated_TFs"/>
</dbReference>
<evidence type="ECO:0000259" key="8">
    <source>
        <dbReference type="PROSITE" id="PS50090"/>
    </source>
</evidence>
<name>A0AAX6DUX8_IRIPA</name>